<dbReference type="InterPro" id="IPR034294">
    <property type="entry name" value="Aquaporin_transptr"/>
</dbReference>
<evidence type="ECO:0000256" key="2">
    <source>
        <dbReference type="ARBA" id="ARBA00022692"/>
    </source>
</evidence>
<feature type="compositionally biased region" description="Polar residues" evidence="6">
    <location>
        <begin position="327"/>
        <end position="337"/>
    </location>
</feature>
<comment type="similarity">
    <text evidence="5">Belongs to the MIP/aquaporin (TC 1.A.8) family.</text>
</comment>
<evidence type="ECO:0008006" key="13">
    <source>
        <dbReference type="Google" id="ProtNLM"/>
    </source>
</evidence>
<accession>A0A6U9R0N9</accession>
<feature type="transmembrane region" description="Helical" evidence="7">
    <location>
        <begin position="119"/>
        <end position="142"/>
    </location>
</feature>
<dbReference type="EMBL" id="HBIS01004299">
    <property type="protein sequence ID" value="CAE0610082.1"/>
    <property type="molecule type" value="Transcribed_RNA"/>
</dbReference>
<dbReference type="PANTHER" id="PTHR19139">
    <property type="entry name" value="AQUAPORIN TRANSPORTER"/>
    <property type="match status" value="1"/>
</dbReference>
<feature type="transmembrane region" description="Helical" evidence="7">
    <location>
        <begin position="237"/>
        <end position="259"/>
    </location>
</feature>
<evidence type="ECO:0000256" key="4">
    <source>
        <dbReference type="ARBA" id="ARBA00023136"/>
    </source>
</evidence>
<keyword evidence="5" id="KW-0813">Transport</keyword>
<evidence type="ECO:0000313" key="10">
    <source>
        <dbReference type="EMBL" id="CAE0610081.1"/>
    </source>
</evidence>
<evidence type="ECO:0000313" key="12">
    <source>
        <dbReference type="EMBL" id="CAE0610083.1"/>
    </source>
</evidence>
<evidence type="ECO:0000313" key="9">
    <source>
        <dbReference type="EMBL" id="CAE0610080.1"/>
    </source>
</evidence>
<feature type="region of interest" description="Disordered" evidence="6">
    <location>
        <begin position="325"/>
        <end position="344"/>
    </location>
</feature>
<dbReference type="AlphaFoldDB" id="A0A6U9R0N9"/>
<evidence type="ECO:0000256" key="3">
    <source>
        <dbReference type="ARBA" id="ARBA00022989"/>
    </source>
</evidence>
<gene>
    <name evidence="8" type="ORF">PSAL00342_LOCUS3902</name>
    <name evidence="9" type="ORF">PSAL00342_LOCUS3903</name>
    <name evidence="10" type="ORF">PSAL00342_LOCUS3904</name>
    <name evidence="11" type="ORF">PSAL00342_LOCUS3905</name>
    <name evidence="12" type="ORF">PSAL00342_LOCUS3906</name>
</gene>
<dbReference type="InterPro" id="IPR000425">
    <property type="entry name" value="MIP"/>
</dbReference>
<feature type="transmembrane region" description="Helical" evidence="7">
    <location>
        <begin position="74"/>
        <end position="99"/>
    </location>
</feature>
<keyword evidence="2 5" id="KW-0812">Transmembrane</keyword>
<dbReference type="InterPro" id="IPR023271">
    <property type="entry name" value="Aquaporin-like"/>
</dbReference>
<feature type="transmembrane region" description="Helical" evidence="7">
    <location>
        <begin position="163"/>
        <end position="184"/>
    </location>
</feature>
<dbReference type="GO" id="GO:0005886">
    <property type="term" value="C:plasma membrane"/>
    <property type="evidence" value="ECO:0007669"/>
    <property type="project" value="TreeGrafter"/>
</dbReference>
<dbReference type="EMBL" id="HBIS01004296">
    <property type="protein sequence ID" value="CAE0610079.1"/>
    <property type="molecule type" value="Transcribed_RNA"/>
</dbReference>
<reference evidence="10" key="1">
    <citation type="submission" date="2021-01" db="EMBL/GenBank/DDBJ databases">
        <authorList>
            <person name="Corre E."/>
            <person name="Pelletier E."/>
            <person name="Niang G."/>
            <person name="Scheremetjew M."/>
            <person name="Finn R."/>
            <person name="Kale V."/>
            <person name="Holt S."/>
            <person name="Cochrane G."/>
            <person name="Meng A."/>
            <person name="Brown T."/>
            <person name="Cohen L."/>
        </authorList>
    </citation>
    <scope>NUCLEOTIDE SEQUENCE</scope>
    <source>
        <strain evidence="10">CCMP1897</strain>
    </source>
</reference>
<evidence type="ECO:0000256" key="7">
    <source>
        <dbReference type="SAM" id="Phobius"/>
    </source>
</evidence>
<dbReference type="Gene3D" id="1.20.1080.10">
    <property type="entry name" value="Glycerol uptake facilitator protein"/>
    <property type="match status" value="1"/>
</dbReference>
<dbReference type="SUPFAM" id="SSF81338">
    <property type="entry name" value="Aquaporin-like"/>
    <property type="match status" value="1"/>
</dbReference>
<organism evidence="10">
    <name type="scientific">Picocystis salinarum</name>
    <dbReference type="NCBI Taxonomy" id="88271"/>
    <lineage>
        <taxon>Eukaryota</taxon>
        <taxon>Viridiplantae</taxon>
        <taxon>Chlorophyta</taxon>
        <taxon>Picocystophyceae</taxon>
        <taxon>Picocystales</taxon>
        <taxon>Picocystaceae</taxon>
        <taxon>Picocystis</taxon>
    </lineage>
</organism>
<proteinExistence type="inferred from homology"/>
<dbReference type="EMBL" id="HBIS01004298">
    <property type="protein sequence ID" value="CAE0610081.1"/>
    <property type="molecule type" value="Transcribed_RNA"/>
</dbReference>
<name>A0A6U9R0N9_9CHLO</name>
<protein>
    <recommendedName>
        <fullName evidence="13">Aquaporin</fullName>
    </recommendedName>
</protein>
<dbReference type="EMBL" id="HBIS01004297">
    <property type="protein sequence ID" value="CAE0610080.1"/>
    <property type="molecule type" value="Transcribed_RNA"/>
</dbReference>
<feature type="transmembrane region" description="Helical" evidence="7">
    <location>
        <begin position="287"/>
        <end position="307"/>
    </location>
</feature>
<keyword evidence="4 7" id="KW-0472">Membrane</keyword>
<dbReference type="Pfam" id="PF00230">
    <property type="entry name" value="MIP"/>
    <property type="match status" value="1"/>
</dbReference>
<dbReference type="PRINTS" id="PR00783">
    <property type="entry name" value="MINTRINSICP"/>
</dbReference>
<keyword evidence="3 7" id="KW-1133">Transmembrane helix</keyword>
<evidence type="ECO:0000256" key="5">
    <source>
        <dbReference type="RuleBase" id="RU000477"/>
    </source>
</evidence>
<sequence length="368" mass="39326">MATSSDEPPRVFGKASSKQVEEEPEGTQDVPPARPSFVQDVRAHQLECGFCWAGIGPSLSFGLDLSPHEICNPLFWRAVLAEFFATGMLVYFIILTTVFRADNLVQINAESVLFPTTSATQTMLGIVYGFSVFVVVFWTAGISGGHVNPAVTAAVTITKKITVVRGVCYVIAQLGGAVCGSLIVKSLRTDVFNDVNGGANELSDGYGWQEGLVAELMATALWTATVLACLDSERVKAVLHLDALGAFAVGMAALVGYIATVPVDGASLNPARSFGPAVASTTWSDHWVFWAGPMAGSLAAAVIYEVLFRGRKQCEQRYEPGLISPVARTTSAPPTSEEQPRRPCCGLSSCCRRKNDSDDEESSQNESE</sequence>
<comment type="subcellular location">
    <subcellularLocation>
        <location evidence="1">Membrane</location>
        <topology evidence="1">Multi-pass membrane protein</topology>
    </subcellularLocation>
</comment>
<evidence type="ECO:0000313" key="8">
    <source>
        <dbReference type="EMBL" id="CAE0610079.1"/>
    </source>
</evidence>
<feature type="region of interest" description="Disordered" evidence="6">
    <location>
        <begin position="1"/>
        <end position="34"/>
    </location>
</feature>
<evidence type="ECO:0000256" key="1">
    <source>
        <dbReference type="ARBA" id="ARBA00004141"/>
    </source>
</evidence>
<dbReference type="PANTHER" id="PTHR19139:SF284">
    <property type="entry name" value="AQUAPORIN"/>
    <property type="match status" value="1"/>
</dbReference>
<dbReference type="EMBL" id="HBIS01004300">
    <property type="protein sequence ID" value="CAE0610083.1"/>
    <property type="molecule type" value="Transcribed_RNA"/>
</dbReference>
<evidence type="ECO:0000256" key="6">
    <source>
        <dbReference type="SAM" id="MobiDB-lite"/>
    </source>
</evidence>
<feature type="transmembrane region" description="Helical" evidence="7">
    <location>
        <begin position="212"/>
        <end position="230"/>
    </location>
</feature>
<evidence type="ECO:0000313" key="11">
    <source>
        <dbReference type="EMBL" id="CAE0610082.1"/>
    </source>
</evidence>
<dbReference type="GO" id="GO:0015250">
    <property type="term" value="F:water channel activity"/>
    <property type="evidence" value="ECO:0007669"/>
    <property type="project" value="TreeGrafter"/>
</dbReference>